<organism evidence="1 2">
    <name type="scientific">Gordonibacter urolithinfaciens</name>
    <dbReference type="NCBI Taxonomy" id="1335613"/>
    <lineage>
        <taxon>Bacteria</taxon>
        <taxon>Bacillati</taxon>
        <taxon>Actinomycetota</taxon>
        <taxon>Coriobacteriia</taxon>
        <taxon>Eggerthellales</taxon>
        <taxon>Eggerthellaceae</taxon>
        <taxon>Gordonibacter</taxon>
    </lineage>
</organism>
<evidence type="ECO:0000313" key="2">
    <source>
        <dbReference type="Proteomes" id="UP000285258"/>
    </source>
</evidence>
<sequence length="606" mass="69326">MNSEPIYKEFLLGEGLSELKKIRDGWRDESGYSESRGGTSLIPENLCNVSGSERLNYTFIMDRANECMYRLICESISMLLTEYGYITLRARVRRSDAYQYLPKDGLAGPTVLKASKRVVRIIKVDVDGSPSVFVFKEPGLDQSLPKELEDSLRENFGVSKITYVSLVMDGAKREVLNYESVKDATPYISVKEFFRLFFPQEEFDKFEEAVVELRQKARSYYGLSITKSLNHLRMGHFRRDIRDRLIGYKPDVELGSEQRMAIDKSFVVDGRYSALTGDTDFAVSFQTAEWLRDSLTHAGCIDFAPIALEYFKSLEQFLYRFLYAIHKTSKSKSRRIYYGKKLGENPYYLPAKRDGVPDKSRHIEVKDGEIEINDELFTDGFEYVLDLGRLTRFFGDYVCEKQQLYSRNEDLLDTAISEDTYESIIRALQSARTMRNGIAHKDNLYDWTEMESARSSVLLAFYLVLGSYSIDTEMRSLLGIESDCVQKSEEWKLCNYVASAAVPKGNPLEFPVFYLDGDDSPEAALFACPDDEESDPDRYGKAQSFSGVYFKRIGSHKRYDISYPTDRLPSLVEQGMLIICGEGLKLMGPQKVIYRDGNYLGDTSAE</sequence>
<dbReference type="Proteomes" id="UP000285258">
    <property type="component" value="Unassembled WGS sequence"/>
</dbReference>
<comment type="caution">
    <text evidence="1">The sequence shown here is derived from an EMBL/GenBank/DDBJ whole genome shotgun (WGS) entry which is preliminary data.</text>
</comment>
<dbReference type="EMBL" id="QIBW01000004">
    <property type="protein sequence ID" value="ROT90821.1"/>
    <property type="molecule type" value="Genomic_DNA"/>
</dbReference>
<evidence type="ECO:0000313" key="1">
    <source>
        <dbReference type="EMBL" id="ROT90821.1"/>
    </source>
</evidence>
<reference evidence="2" key="1">
    <citation type="submission" date="2018-05" db="EMBL/GenBank/DDBJ databases">
        <title>Genome Sequencing of selected type strains of the family Eggerthellaceae.</title>
        <authorList>
            <person name="Danylec N."/>
            <person name="Stoll D.A."/>
            <person name="Doetsch A."/>
            <person name="Huch M."/>
        </authorList>
    </citation>
    <scope>NUCLEOTIDE SEQUENCE [LARGE SCALE GENOMIC DNA]</scope>
    <source>
        <strain evidence="2">DSM 27213</strain>
    </source>
</reference>
<accession>A0A423ULV8</accession>
<dbReference type="GeneID" id="97353272"/>
<proteinExistence type="predicted"/>
<dbReference type="RefSeq" id="WP_123649856.1">
    <property type="nucleotide sequence ID" value="NZ_BAABZN010000001.1"/>
</dbReference>
<name>A0A423ULV8_9ACTN</name>
<protein>
    <submittedName>
        <fullName evidence="1">Uncharacterized protein</fullName>
    </submittedName>
</protein>
<gene>
    <name evidence="1" type="ORF">DMP12_04855</name>
</gene>
<dbReference type="AlphaFoldDB" id="A0A423ULV8"/>